<evidence type="ECO:0008006" key="3">
    <source>
        <dbReference type="Google" id="ProtNLM"/>
    </source>
</evidence>
<evidence type="ECO:0000313" key="2">
    <source>
        <dbReference type="Proteomes" id="UP000315439"/>
    </source>
</evidence>
<reference evidence="1 2" key="1">
    <citation type="submission" date="2019-07" db="EMBL/GenBank/DDBJ databases">
        <title>Draft genome for Aliikangiella sp. M105.</title>
        <authorList>
            <person name="Wang G."/>
        </authorList>
    </citation>
    <scope>NUCLEOTIDE SEQUENCE [LARGE SCALE GENOMIC DNA]</scope>
    <source>
        <strain evidence="1 2">M105</strain>
    </source>
</reference>
<organism evidence="1 2">
    <name type="scientific">Aliikangiella coralliicola</name>
    <dbReference type="NCBI Taxonomy" id="2592383"/>
    <lineage>
        <taxon>Bacteria</taxon>
        <taxon>Pseudomonadati</taxon>
        <taxon>Pseudomonadota</taxon>
        <taxon>Gammaproteobacteria</taxon>
        <taxon>Oceanospirillales</taxon>
        <taxon>Pleioneaceae</taxon>
        <taxon>Aliikangiella</taxon>
    </lineage>
</organism>
<dbReference type="PROSITE" id="PS51257">
    <property type="entry name" value="PROKAR_LIPOPROTEIN"/>
    <property type="match status" value="1"/>
</dbReference>
<dbReference type="AlphaFoldDB" id="A0A545UAR3"/>
<dbReference type="Proteomes" id="UP000315439">
    <property type="component" value="Unassembled WGS sequence"/>
</dbReference>
<dbReference type="EMBL" id="VIKS01000010">
    <property type="protein sequence ID" value="TQV86561.1"/>
    <property type="molecule type" value="Genomic_DNA"/>
</dbReference>
<accession>A0A545UAR3</accession>
<sequence length="182" mass="21183">MKKISIVILGLLLTSCGDFPDYRYEQSEDYCVLTFPFAGGFFNRKYIGYLNITSTLRYLDSSPKLAIFVGEPSHIELEVGSVQKIEIDDKEYIPEFHQNYLHAELQYWGPAFVFNDSQTENIYKALQDGHNMVIHGRIEIGSQYETEIYNFFFEDKEEPFNACVNRLLDEDDLKQIEMANES</sequence>
<name>A0A545UAR3_9GAMM</name>
<dbReference type="OrthoDB" id="9829778at2"/>
<protein>
    <recommendedName>
        <fullName evidence="3">Lipoprotein</fullName>
    </recommendedName>
</protein>
<keyword evidence="2" id="KW-1185">Reference proteome</keyword>
<gene>
    <name evidence="1" type="ORF">FLL46_16785</name>
</gene>
<comment type="caution">
    <text evidence="1">The sequence shown here is derived from an EMBL/GenBank/DDBJ whole genome shotgun (WGS) entry which is preliminary data.</text>
</comment>
<dbReference type="RefSeq" id="WP_142932485.1">
    <property type="nucleotide sequence ID" value="NZ_ML660166.1"/>
</dbReference>
<evidence type="ECO:0000313" key="1">
    <source>
        <dbReference type="EMBL" id="TQV86561.1"/>
    </source>
</evidence>
<proteinExistence type="predicted"/>